<evidence type="ECO:0000313" key="2">
    <source>
        <dbReference type="Proteomes" id="UP000530060"/>
    </source>
</evidence>
<dbReference type="EMBL" id="CAIJDP010000079">
    <property type="protein sequence ID" value="CAD0006955.1"/>
    <property type="molecule type" value="Genomic_DNA"/>
</dbReference>
<name>A0A6V6Z5N1_9FLAO</name>
<keyword evidence="2" id="KW-1185">Reference proteome</keyword>
<proteinExistence type="predicted"/>
<accession>A0A6V6Z5N1</accession>
<comment type="caution">
    <text evidence="1">The sequence shown here is derived from an EMBL/GenBank/DDBJ whole genome shotgun (WGS) entry which is preliminary data.</text>
</comment>
<dbReference type="AlphaFoldDB" id="A0A6V6Z5N1"/>
<protein>
    <submittedName>
        <fullName evidence="1">Uncharacterized protein</fullName>
    </submittedName>
</protein>
<dbReference type="Proteomes" id="UP000530060">
    <property type="component" value="Unassembled WGS sequence"/>
</dbReference>
<evidence type="ECO:0000313" key="1">
    <source>
        <dbReference type="EMBL" id="CAD0006955.1"/>
    </source>
</evidence>
<reference evidence="1 2" key="1">
    <citation type="submission" date="2020-06" db="EMBL/GenBank/DDBJ databases">
        <authorList>
            <person name="Criscuolo A."/>
        </authorList>
    </citation>
    <scope>NUCLEOTIDE SEQUENCE [LARGE SCALE GENOMIC DNA]</scope>
    <source>
        <strain evidence="2">CIP 111411</strain>
    </source>
</reference>
<dbReference type="PROSITE" id="PS51257">
    <property type="entry name" value="PROKAR_LIPOPROTEIN"/>
    <property type="match status" value="1"/>
</dbReference>
<gene>
    <name evidence="1" type="ORF">FLAT13_03606</name>
</gene>
<dbReference type="RefSeq" id="WP_180909850.1">
    <property type="nucleotide sequence ID" value="NZ_CAIJDP010000079.1"/>
</dbReference>
<organism evidence="1 2">
    <name type="scientific">Flavobacterium salmonis</name>
    <dbReference type="NCBI Taxonomy" id="2654844"/>
    <lineage>
        <taxon>Bacteria</taxon>
        <taxon>Pseudomonadati</taxon>
        <taxon>Bacteroidota</taxon>
        <taxon>Flavobacteriia</taxon>
        <taxon>Flavobacteriales</taxon>
        <taxon>Flavobacteriaceae</taxon>
        <taxon>Flavobacterium</taxon>
    </lineage>
</organism>
<sequence length="488" mass="54715">MNLIKTIGILSVFVALYSCSKDDYNLDSRSVDPFVRFNFITSSAGVPLEYPEVNTGRVPVNTYENKSVKTLKVPVTLTSTTLKSPVTVDFSTLISGEADSFKIEHANELVFEGNKLTDTIFISFDKRWQNKQTITFKLEDVSDPLVHIGNLNTEALNAIFTINLGEINTVYTFPVNEFFIKGEIGETIDFKVNFPNGFVPSEIENLEIFSFVNGFDYSLTHDDFGDNRSSINYHLTLLEDLQNDDIRYQSFIILNNTEEYATKGNTILQITKPIKTPRDVQANPAANFYNLSDTFYRTYGAHWFDRNGTCAWVNFNAFTFPIVVTKDNPDAIQYIGQNTADPSDDVYHDAFKIGFNVVTGNSTTNSFGLKDWFTNESTDAVNSPGFNITSALEFFPDNRNSKTSGSVLVIPKFITVAGKNGNSHNIFISGEGTYKQMPNGFYEISFELQLKNDKLFGGTVSSQYRIYNKTGFPTLPPLSESCLKAVEL</sequence>